<keyword evidence="10" id="KW-0325">Glycoprotein</keyword>
<keyword evidence="5" id="KW-0812">Transmembrane</keyword>
<dbReference type="PANTHER" id="PTHR24223:SF456">
    <property type="entry name" value="MULTIDRUG RESISTANCE-ASSOCIATED PROTEIN LETHAL(2)03659"/>
    <property type="match status" value="1"/>
</dbReference>
<dbReference type="GO" id="GO:0005524">
    <property type="term" value="F:ATP binding"/>
    <property type="evidence" value="ECO:0007669"/>
    <property type="project" value="UniProtKB-KW"/>
</dbReference>
<comment type="caution">
    <text evidence="12">The sequence shown here is derived from an EMBL/GenBank/DDBJ whole genome shotgun (WGS) entry which is preliminary data.</text>
</comment>
<evidence type="ECO:0000256" key="1">
    <source>
        <dbReference type="ARBA" id="ARBA00004651"/>
    </source>
</evidence>
<organism evidence="12 13">
    <name type="scientific">Candidozyma duobushaemuli</name>
    <dbReference type="NCBI Taxonomy" id="1231522"/>
    <lineage>
        <taxon>Eukaryota</taxon>
        <taxon>Fungi</taxon>
        <taxon>Dikarya</taxon>
        <taxon>Ascomycota</taxon>
        <taxon>Saccharomycotina</taxon>
        <taxon>Pichiomycetes</taxon>
        <taxon>Metschnikowiaceae</taxon>
        <taxon>Candidozyma</taxon>
    </lineage>
</organism>
<evidence type="ECO:0000256" key="5">
    <source>
        <dbReference type="ARBA" id="ARBA00022692"/>
    </source>
</evidence>
<dbReference type="PROSITE" id="PS50893">
    <property type="entry name" value="ABC_TRANSPORTER_2"/>
    <property type="match status" value="1"/>
</dbReference>
<dbReference type="GO" id="GO:0016887">
    <property type="term" value="F:ATP hydrolysis activity"/>
    <property type="evidence" value="ECO:0007669"/>
    <property type="project" value="InterPro"/>
</dbReference>
<dbReference type="PROSITE" id="PS00211">
    <property type="entry name" value="ABC_TRANSPORTER_1"/>
    <property type="match status" value="1"/>
</dbReference>
<keyword evidence="3" id="KW-0813">Transport</keyword>
<dbReference type="SUPFAM" id="SSF52540">
    <property type="entry name" value="P-loop containing nucleoside triphosphate hydrolases"/>
    <property type="match status" value="1"/>
</dbReference>
<gene>
    <name evidence="12" type="ORF">CXQ87_001676</name>
</gene>
<dbReference type="InterPro" id="IPR003439">
    <property type="entry name" value="ABC_transporter-like_ATP-bd"/>
</dbReference>
<evidence type="ECO:0000256" key="6">
    <source>
        <dbReference type="ARBA" id="ARBA00022741"/>
    </source>
</evidence>
<keyword evidence="6" id="KW-0547">Nucleotide-binding</keyword>
<dbReference type="PANTHER" id="PTHR24223">
    <property type="entry name" value="ATP-BINDING CASSETTE SUB-FAMILY C"/>
    <property type="match status" value="1"/>
</dbReference>
<dbReference type="Proteomes" id="UP000244406">
    <property type="component" value="Unassembled WGS sequence"/>
</dbReference>
<evidence type="ECO:0000313" key="12">
    <source>
        <dbReference type="EMBL" id="PVH13570.1"/>
    </source>
</evidence>
<evidence type="ECO:0000256" key="2">
    <source>
        <dbReference type="ARBA" id="ARBA00009726"/>
    </source>
</evidence>
<comment type="similarity">
    <text evidence="2">Belongs to the ABC transporter superfamily. ABCC family. Conjugate transporter (TC 3.A.1.208) subfamily.</text>
</comment>
<dbReference type="Pfam" id="PF00005">
    <property type="entry name" value="ABC_tran"/>
    <property type="match status" value="1"/>
</dbReference>
<evidence type="ECO:0000256" key="3">
    <source>
        <dbReference type="ARBA" id="ARBA00022448"/>
    </source>
</evidence>
<dbReference type="AlphaFoldDB" id="A0A2V1A637"/>
<dbReference type="GO" id="GO:0005886">
    <property type="term" value="C:plasma membrane"/>
    <property type="evidence" value="ECO:0007669"/>
    <property type="project" value="UniProtKB-SubCell"/>
</dbReference>
<dbReference type="GO" id="GO:0042626">
    <property type="term" value="F:ATPase-coupled transmembrane transporter activity"/>
    <property type="evidence" value="ECO:0007669"/>
    <property type="project" value="TreeGrafter"/>
</dbReference>
<dbReference type="FunFam" id="3.40.50.300:FF:002145">
    <property type="entry name" value="ABC transporter (MsbA subfamily)"/>
    <property type="match status" value="1"/>
</dbReference>
<evidence type="ECO:0000256" key="10">
    <source>
        <dbReference type="ARBA" id="ARBA00023180"/>
    </source>
</evidence>
<evidence type="ECO:0000256" key="4">
    <source>
        <dbReference type="ARBA" id="ARBA00022475"/>
    </source>
</evidence>
<name>A0A2V1A637_9ASCO</name>
<evidence type="ECO:0000256" key="8">
    <source>
        <dbReference type="ARBA" id="ARBA00022989"/>
    </source>
</evidence>
<evidence type="ECO:0000256" key="9">
    <source>
        <dbReference type="ARBA" id="ARBA00023136"/>
    </source>
</evidence>
<evidence type="ECO:0000256" key="7">
    <source>
        <dbReference type="ARBA" id="ARBA00022840"/>
    </source>
</evidence>
<dbReference type="EMBL" id="PKFP01000001">
    <property type="protein sequence ID" value="PVH13570.1"/>
    <property type="molecule type" value="Genomic_DNA"/>
</dbReference>
<accession>A0A2V1A637</accession>
<dbReference type="RefSeq" id="XP_025334510.1">
    <property type="nucleotide sequence ID" value="XM_025480210.1"/>
</dbReference>
<dbReference type="InterPro" id="IPR036640">
    <property type="entry name" value="ABC1_TM_sf"/>
</dbReference>
<dbReference type="GeneID" id="37001676"/>
<dbReference type="InterPro" id="IPR050173">
    <property type="entry name" value="ABC_transporter_C-like"/>
</dbReference>
<dbReference type="CDD" id="cd03244">
    <property type="entry name" value="ABCC_MRP_domain2"/>
    <property type="match status" value="1"/>
</dbReference>
<keyword evidence="13" id="KW-1185">Reference proteome</keyword>
<proteinExistence type="inferred from homology"/>
<dbReference type="Gene3D" id="1.20.1560.10">
    <property type="entry name" value="ABC transporter type 1, transmembrane domain"/>
    <property type="match status" value="1"/>
</dbReference>
<evidence type="ECO:0000313" key="13">
    <source>
        <dbReference type="Proteomes" id="UP000244406"/>
    </source>
</evidence>
<feature type="domain" description="ABC transporter" evidence="11">
    <location>
        <begin position="138"/>
        <end position="349"/>
    </location>
</feature>
<keyword evidence="7" id="KW-0067">ATP-binding</keyword>
<dbReference type="InterPro" id="IPR003593">
    <property type="entry name" value="AAA+_ATPase"/>
</dbReference>
<keyword evidence="8" id="KW-1133">Transmembrane helix</keyword>
<dbReference type="InterPro" id="IPR017871">
    <property type="entry name" value="ABC_transporter-like_CS"/>
</dbReference>
<evidence type="ECO:0000259" key="11">
    <source>
        <dbReference type="PROSITE" id="PS50893"/>
    </source>
</evidence>
<reference evidence="12 13" key="1">
    <citation type="submission" date="2017-12" db="EMBL/GenBank/DDBJ databases">
        <title>Genome Sequence of the Amphotericin B-resistant Candida duobushaemulonii strain, B09383.</title>
        <authorList>
            <person name="Chow N.A."/>
            <person name="Gade L."/>
            <person name="Batra D."/>
            <person name="Rowe L.A."/>
            <person name="Loparev V.N."/>
            <person name="Litvintseva A.P."/>
        </authorList>
    </citation>
    <scope>NUCLEOTIDE SEQUENCE [LARGE SCALE GENOMIC DNA]</scope>
    <source>
        <strain evidence="12 13">B09383</strain>
    </source>
</reference>
<keyword evidence="9" id="KW-0472">Membrane</keyword>
<sequence length="350" mass="37768">MLPNPIHPCITRAYGSIGYVAQRQHAASDFEAQTALLSNLLYNWLSVRLSFFTSAIVLSCSLSFVLWGGTTVSGGLVGFVLGYANQIAGSLRSLLGIHSGWSSQFLPVERCLEFVNLEAEENRREKVDIPSNWPSGDIVFENFSATYEDDEQPVLKNLNLTIKAGEKIGIVGRTGAGKSSIVLALFRMLKPTGGRLLIGGIDQVGIIPQDSLLFVGSIRENIDPLGEYSDDAIWEALADSHLNKVGEAGSNFSGGQKQLLCLARALLKDSGIVLMDEATASVDLGTEKLVREVIAKKGAGKTVITIAHRTETVLDSDKILGLEDGQVREFDAPSVLLEDSSSLLHGLMHR</sequence>
<dbReference type="SMART" id="SM00382">
    <property type="entry name" value="AAA"/>
    <property type="match status" value="1"/>
</dbReference>
<keyword evidence="4" id="KW-1003">Cell membrane</keyword>
<dbReference type="InterPro" id="IPR027417">
    <property type="entry name" value="P-loop_NTPase"/>
</dbReference>
<dbReference type="VEuPathDB" id="FungiDB:CXQ87_001676"/>
<protein>
    <recommendedName>
        <fullName evidence="11">ABC transporter domain-containing protein</fullName>
    </recommendedName>
</protein>
<dbReference type="Gene3D" id="3.40.50.300">
    <property type="entry name" value="P-loop containing nucleotide triphosphate hydrolases"/>
    <property type="match status" value="1"/>
</dbReference>
<comment type="subcellular location">
    <subcellularLocation>
        <location evidence="1">Cell membrane</location>
        <topology evidence="1">Multi-pass membrane protein</topology>
    </subcellularLocation>
</comment>
<dbReference type="SUPFAM" id="SSF90123">
    <property type="entry name" value="ABC transporter transmembrane region"/>
    <property type="match status" value="1"/>
</dbReference>